<proteinExistence type="evidence at transcript level"/>
<comment type="subcellular location">
    <subcellularLocation>
        <location evidence="1">Secreted</location>
    </subcellularLocation>
</comment>
<dbReference type="Pfam" id="PF07771">
    <property type="entry name" value="TSGP1"/>
    <property type="match status" value="1"/>
</dbReference>
<reference evidence="4" key="1">
    <citation type="journal article" date="2015" name="Sci. Rep.">
        <title>Tissue- and time-dependent transcription in Ixodes ricinus salivary glands and midguts when blood feeding on the vertebrate host.</title>
        <authorList>
            <person name="Kotsyfakis M."/>
            <person name="Schwarz A."/>
            <person name="Erhart J."/>
            <person name="Ribeiro J.M."/>
        </authorList>
    </citation>
    <scope>NUCLEOTIDE SEQUENCE</scope>
    <source>
        <tissue evidence="4">Salivary gland and midgut</tissue>
    </source>
</reference>
<feature type="signal peptide" evidence="3">
    <location>
        <begin position="1"/>
        <end position="21"/>
    </location>
</feature>
<evidence type="ECO:0000256" key="3">
    <source>
        <dbReference type="SAM" id="SignalP"/>
    </source>
</evidence>
<keyword evidence="2" id="KW-0964">Secreted</keyword>
<sequence>MGSTGITLVLVSLAFFGSAAAHGCQNGTKTRQYGKKKEKAATFTAGTMEPNQYDQFFLQGRRKNASTTPGEKGLCQNGECQFEKTNRR</sequence>
<dbReference type="GO" id="GO:0005576">
    <property type="term" value="C:extracellular region"/>
    <property type="evidence" value="ECO:0007669"/>
    <property type="project" value="UniProtKB-SubCell"/>
</dbReference>
<keyword evidence="3" id="KW-0732">Signal</keyword>
<protein>
    <submittedName>
        <fullName evidence="4">Putative secreted protein</fullName>
    </submittedName>
</protein>
<evidence type="ECO:0000313" key="4">
    <source>
        <dbReference type="EMBL" id="JAB70159.1"/>
    </source>
</evidence>
<evidence type="ECO:0000256" key="1">
    <source>
        <dbReference type="ARBA" id="ARBA00004613"/>
    </source>
</evidence>
<evidence type="ECO:0000256" key="2">
    <source>
        <dbReference type="ARBA" id="ARBA00022525"/>
    </source>
</evidence>
<dbReference type="InterPro" id="IPR011694">
    <property type="entry name" value="Ixonnexin-like"/>
</dbReference>
<accession>V5H054</accession>
<feature type="chain" id="PRO_5004737611" evidence="3">
    <location>
        <begin position="22"/>
        <end position="88"/>
    </location>
</feature>
<dbReference type="AlphaFoldDB" id="V5H054"/>
<name>V5H054_IXORI</name>
<organism evidence="4">
    <name type="scientific">Ixodes ricinus</name>
    <name type="common">Common tick</name>
    <name type="synonym">Acarus ricinus</name>
    <dbReference type="NCBI Taxonomy" id="34613"/>
    <lineage>
        <taxon>Eukaryota</taxon>
        <taxon>Metazoa</taxon>
        <taxon>Ecdysozoa</taxon>
        <taxon>Arthropoda</taxon>
        <taxon>Chelicerata</taxon>
        <taxon>Arachnida</taxon>
        <taxon>Acari</taxon>
        <taxon>Parasitiformes</taxon>
        <taxon>Ixodida</taxon>
        <taxon>Ixodoidea</taxon>
        <taxon>Ixodidae</taxon>
        <taxon>Ixodinae</taxon>
        <taxon>Ixodes</taxon>
    </lineage>
</organism>
<dbReference type="EMBL" id="GANP01014309">
    <property type="protein sequence ID" value="JAB70159.1"/>
    <property type="molecule type" value="mRNA"/>
</dbReference>